<dbReference type="GO" id="GO:0000981">
    <property type="term" value="F:DNA-binding transcription factor activity, RNA polymerase II-specific"/>
    <property type="evidence" value="ECO:0007669"/>
    <property type="project" value="InterPro"/>
</dbReference>
<dbReference type="InterPro" id="IPR020479">
    <property type="entry name" value="HD_metazoa"/>
</dbReference>
<dbReference type="InterPro" id="IPR001356">
    <property type="entry name" value="HD"/>
</dbReference>
<evidence type="ECO:0000256" key="2">
    <source>
        <dbReference type="ARBA" id="ARBA00023125"/>
    </source>
</evidence>
<comment type="caution">
    <text evidence="9">The sequence shown here is derived from an EMBL/GenBank/DDBJ whole genome shotgun (WGS) entry which is preliminary data.</text>
</comment>
<evidence type="ECO:0000256" key="4">
    <source>
        <dbReference type="ARBA" id="ARBA00023242"/>
    </source>
</evidence>
<dbReference type="PROSITE" id="PS50071">
    <property type="entry name" value="HOMEOBOX_2"/>
    <property type="match status" value="1"/>
</dbReference>
<dbReference type="SMART" id="SM00389">
    <property type="entry name" value="HOX"/>
    <property type="match status" value="1"/>
</dbReference>
<feature type="compositionally biased region" description="Low complexity" evidence="7">
    <location>
        <begin position="265"/>
        <end position="275"/>
    </location>
</feature>
<dbReference type="PANTHER" id="PTHR24340:SF73">
    <property type="entry name" value="HOMEOBOX PROTEIN BAGPIPE-RELATED"/>
    <property type="match status" value="1"/>
</dbReference>
<dbReference type="EMBL" id="CADEPI010000029">
    <property type="protein sequence ID" value="CAB3367265.1"/>
    <property type="molecule type" value="Genomic_DNA"/>
</dbReference>
<keyword evidence="2 5" id="KW-0238">DNA-binding</keyword>
<reference evidence="9 10" key="1">
    <citation type="submission" date="2020-04" db="EMBL/GenBank/DDBJ databases">
        <authorList>
            <person name="Alioto T."/>
            <person name="Alioto T."/>
            <person name="Gomez Garrido J."/>
        </authorList>
    </citation>
    <scope>NUCLEOTIDE SEQUENCE [LARGE SCALE GENOMIC DNA]</scope>
</reference>
<dbReference type="CDD" id="cd00086">
    <property type="entry name" value="homeodomain"/>
    <property type="match status" value="1"/>
</dbReference>
<evidence type="ECO:0000256" key="6">
    <source>
        <dbReference type="RuleBase" id="RU000682"/>
    </source>
</evidence>
<evidence type="ECO:0000256" key="1">
    <source>
        <dbReference type="ARBA" id="ARBA00004123"/>
    </source>
</evidence>
<protein>
    <recommendedName>
        <fullName evidence="8">Homeobox domain-containing protein</fullName>
    </recommendedName>
</protein>
<organism evidence="9 10">
    <name type="scientific">Cloeon dipterum</name>
    <dbReference type="NCBI Taxonomy" id="197152"/>
    <lineage>
        <taxon>Eukaryota</taxon>
        <taxon>Metazoa</taxon>
        <taxon>Ecdysozoa</taxon>
        <taxon>Arthropoda</taxon>
        <taxon>Hexapoda</taxon>
        <taxon>Insecta</taxon>
        <taxon>Pterygota</taxon>
        <taxon>Palaeoptera</taxon>
        <taxon>Ephemeroptera</taxon>
        <taxon>Pisciforma</taxon>
        <taxon>Baetidae</taxon>
        <taxon>Cloeon</taxon>
    </lineage>
</organism>
<proteinExistence type="predicted"/>
<evidence type="ECO:0000256" key="3">
    <source>
        <dbReference type="ARBA" id="ARBA00023155"/>
    </source>
</evidence>
<feature type="region of interest" description="Disordered" evidence="7">
    <location>
        <begin position="265"/>
        <end position="292"/>
    </location>
</feature>
<dbReference type="AlphaFoldDB" id="A0A8S1CE60"/>
<dbReference type="GO" id="GO:0030154">
    <property type="term" value="P:cell differentiation"/>
    <property type="evidence" value="ECO:0007669"/>
    <property type="project" value="TreeGrafter"/>
</dbReference>
<evidence type="ECO:0000256" key="7">
    <source>
        <dbReference type="SAM" id="MobiDB-lite"/>
    </source>
</evidence>
<dbReference type="Proteomes" id="UP000494165">
    <property type="component" value="Unassembled WGS sequence"/>
</dbReference>
<feature type="region of interest" description="Disordered" evidence="7">
    <location>
        <begin position="1"/>
        <end position="27"/>
    </location>
</feature>
<name>A0A8S1CE60_9INSE</name>
<evidence type="ECO:0000313" key="9">
    <source>
        <dbReference type="EMBL" id="CAB3367265.1"/>
    </source>
</evidence>
<dbReference type="Gene3D" id="1.10.10.60">
    <property type="entry name" value="Homeodomain-like"/>
    <property type="match status" value="1"/>
</dbReference>
<dbReference type="GO" id="GO:0000978">
    <property type="term" value="F:RNA polymerase II cis-regulatory region sequence-specific DNA binding"/>
    <property type="evidence" value="ECO:0007669"/>
    <property type="project" value="TreeGrafter"/>
</dbReference>
<evidence type="ECO:0000313" key="10">
    <source>
        <dbReference type="Proteomes" id="UP000494165"/>
    </source>
</evidence>
<dbReference type="InterPro" id="IPR009057">
    <property type="entry name" value="Homeodomain-like_sf"/>
</dbReference>
<gene>
    <name evidence="9" type="ORF">CLODIP_2_CD04352</name>
</gene>
<evidence type="ECO:0000256" key="5">
    <source>
        <dbReference type="PROSITE-ProRule" id="PRU00108"/>
    </source>
</evidence>
<sequence>MTAQVNEPPEVATTASGEQHPPQPTPFSIADILKRSAAAMGAARRPYLPHQPLLSPLAHLTLSSPPEAGLAVPPPLMPAVTLLQLQQEVALDMTRKNALSILKADADRVESERRLHSGDLNAGDSSVQLSNVLNKPRKKRSRAAFSHAQVYALERRFNSQRYLSGPERAELAHNLKLTETQVKIWFQNRRYKTKRKQIMHQQDLLTSSTSPGPAKKVAVKVVMKDDRVLYKNDLQPRFPALPPLFPAAAAAYYYYYQNPHLYPGGPSGAASSGDGSPPPPECSRSISPVEIN</sequence>
<keyword evidence="10" id="KW-1185">Reference proteome</keyword>
<dbReference type="Pfam" id="PF00046">
    <property type="entry name" value="Homeodomain"/>
    <property type="match status" value="1"/>
</dbReference>
<dbReference type="PANTHER" id="PTHR24340">
    <property type="entry name" value="HOMEOBOX PROTEIN NKX"/>
    <property type="match status" value="1"/>
</dbReference>
<evidence type="ECO:0000259" key="8">
    <source>
        <dbReference type="PROSITE" id="PS50071"/>
    </source>
</evidence>
<dbReference type="PROSITE" id="PS00027">
    <property type="entry name" value="HOMEOBOX_1"/>
    <property type="match status" value="1"/>
</dbReference>
<keyword evidence="3 5" id="KW-0371">Homeobox</keyword>
<dbReference type="InterPro" id="IPR017970">
    <property type="entry name" value="Homeobox_CS"/>
</dbReference>
<keyword evidence="4 5" id="KW-0539">Nucleus</keyword>
<comment type="subcellular location">
    <subcellularLocation>
        <location evidence="1 5 6">Nucleus</location>
    </subcellularLocation>
</comment>
<dbReference type="GO" id="GO:0005634">
    <property type="term" value="C:nucleus"/>
    <property type="evidence" value="ECO:0007669"/>
    <property type="project" value="UniProtKB-SubCell"/>
</dbReference>
<feature type="domain" description="Homeobox" evidence="8">
    <location>
        <begin position="136"/>
        <end position="196"/>
    </location>
</feature>
<dbReference type="OrthoDB" id="6159439at2759"/>
<feature type="DNA-binding region" description="Homeobox" evidence="5">
    <location>
        <begin position="138"/>
        <end position="197"/>
    </location>
</feature>
<dbReference type="SUPFAM" id="SSF46689">
    <property type="entry name" value="Homeodomain-like"/>
    <property type="match status" value="1"/>
</dbReference>
<accession>A0A8S1CE60</accession>
<dbReference type="InterPro" id="IPR050394">
    <property type="entry name" value="Homeobox_NK-like"/>
</dbReference>
<dbReference type="PRINTS" id="PR00024">
    <property type="entry name" value="HOMEOBOX"/>
</dbReference>